<dbReference type="EMBL" id="JACJKY010000003">
    <property type="protein sequence ID" value="MBM6920058.1"/>
    <property type="molecule type" value="Genomic_DNA"/>
</dbReference>
<keyword evidence="2" id="KW-1003">Cell membrane</keyword>
<comment type="subcellular location">
    <subcellularLocation>
        <location evidence="1">Cell membrane</location>
    </subcellularLocation>
</comment>
<evidence type="ECO:0000256" key="6">
    <source>
        <dbReference type="SAM" id="MobiDB-lite"/>
    </source>
</evidence>
<evidence type="ECO:0000256" key="5">
    <source>
        <dbReference type="ARBA" id="ARBA00023136"/>
    </source>
</evidence>
<accession>A0A938X592</accession>
<evidence type="ECO:0000256" key="7">
    <source>
        <dbReference type="SAM" id="Phobius"/>
    </source>
</evidence>
<evidence type="ECO:0000313" key="9">
    <source>
        <dbReference type="Proteomes" id="UP000774750"/>
    </source>
</evidence>
<comment type="caution">
    <text evidence="8">The sequence shown here is derived from an EMBL/GenBank/DDBJ whole genome shotgun (WGS) entry which is preliminary data.</text>
</comment>
<evidence type="ECO:0000256" key="1">
    <source>
        <dbReference type="ARBA" id="ARBA00004236"/>
    </source>
</evidence>
<evidence type="ECO:0000256" key="4">
    <source>
        <dbReference type="ARBA" id="ARBA00022989"/>
    </source>
</evidence>
<dbReference type="AlphaFoldDB" id="A0A938X592"/>
<dbReference type="InterPro" id="IPR005899">
    <property type="entry name" value="Na_pump_deCOase"/>
</dbReference>
<feature type="region of interest" description="Disordered" evidence="6">
    <location>
        <begin position="48"/>
        <end position="77"/>
    </location>
</feature>
<sequence length="132" mass="13966">MDFSYFANIDWTQTGSVVLVGLVVVFAVLIILVLICMLLGKIFSSISKNSGSASKKEEKAPAKPVQTPSAPKQEVLPNVEAGVSEEVVAAITAAIACMMGPDKPFALRSVKRAKTGRSAWNAAGIAENTRPF</sequence>
<feature type="transmembrane region" description="Helical" evidence="7">
    <location>
        <begin position="16"/>
        <end position="40"/>
    </location>
</feature>
<reference evidence="8" key="2">
    <citation type="journal article" date="2021" name="Sci. Rep.">
        <title>The distribution of antibiotic resistance genes in chicken gut microbiota commensals.</title>
        <authorList>
            <person name="Juricova H."/>
            <person name="Matiasovicova J."/>
            <person name="Kubasova T."/>
            <person name="Cejkova D."/>
            <person name="Rychlik I."/>
        </authorList>
    </citation>
    <scope>NUCLEOTIDE SEQUENCE</scope>
    <source>
        <strain evidence="8">An559</strain>
    </source>
</reference>
<keyword evidence="3 7" id="KW-0812">Transmembrane</keyword>
<organism evidence="8 9">
    <name type="scientific">Merdimmobilis hominis</name>
    <dbReference type="NCBI Taxonomy" id="2897707"/>
    <lineage>
        <taxon>Bacteria</taxon>
        <taxon>Bacillati</taxon>
        <taxon>Bacillota</taxon>
        <taxon>Clostridia</taxon>
        <taxon>Eubacteriales</taxon>
        <taxon>Oscillospiraceae</taxon>
        <taxon>Merdimmobilis</taxon>
    </lineage>
</organism>
<evidence type="ECO:0000256" key="2">
    <source>
        <dbReference type="ARBA" id="ARBA00022475"/>
    </source>
</evidence>
<reference evidence="8" key="1">
    <citation type="submission" date="2020-08" db="EMBL/GenBank/DDBJ databases">
        <authorList>
            <person name="Cejkova D."/>
            <person name="Kubasova T."/>
            <person name="Jahodarova E."/>
            <person name="Rychlik I."/>
        </authorList>
    </citation>
    <scope>NUCLEOTIDE SEQUENCE</scope>
    <source>
        <strain evidence="8">An559</strain>
    </source>
</reference>
<dbReference type="GO" id="GO:0036376">
    <property type="term" value="P:sodium ion export across plasma membrane"/>
    <property type="evidence" value="ECO:0007669"/>
    <property type="project" value="InterPro"/>
</dbReference>
<protein>
    <submittedName>
        <fullName evidence="8">OadG family protein</fullName>
    </submittedName>
</protein>
<keyword evidence="4 7" id="KW-1133">Transmembrane helix</keyword>
<evidence type="ECO:0000256" key="3">
    <source>
        <dbReference type="ARBA" id="ARBA00022692"/>
    </source>
</evidence>
<dbReference type="GO" id="GO:0005886">
    <property type="term" value="C:plasma membrane"/>
    <property type="evidence" value="ECO:0007669"/>
    <property type="project" value="UniProtKB-SubCell"/>
</dbReference>
<evidence type="ECO:0000313" key="8">
    <source>
        <dbReference type="EMBL" id="MBM6920058.1"/>
    </source>
</evidence>
<proteinExistence type="predicted"/>
<dbReference type="Proteomes" id="UP000774750">
    <property type="component" value="Unassembled WGS sequence"/>
</dbReference>
<keyword evidence="9" id="KW-1185">Reference proteome</keyword>
<name>A0A938X592_9FIRM</name>
<dbReference type="GO" id="GO:0015081">
    <property type="term" value="F:sodium ion transmembrane transporter activity"/>
    <property type="evidence" value="ECO:0007669"/>
    <property type="project" value="InterPro"/>
</dbReference>
<dbReference type="Pfam" id="PF04277">
    <property type="entry name" value="OAD_gamma"/>
    <property type="match status" value="1"/>
</dbReference>
<dbReference type="RefSeq" id="WP_204444496.1">
    <property type="nucleotide sequence ID" value="NZ_JACJKY010000003.1"/>
</dbReference>
<keyword evidence="5 7" id="KW-0472">Membrane</keyword>
<gene>
    <name evidence="8" type="ORF">H6A12_02630</name>
</gene>